<comment type="caution">
    <text evidence="9">The sequence shown here is derived from an EMBL/GenBank/DDBJ whole genome shotgun (WGS) entry which is preliminary data.</text>
</comment>
<dbReference type="PANTHER" id="PTHR47967:SF36">
    <property type="entry name" value="PEPTIDASE A1 DOMAIN-CONTAINING PROTEIN"/>
    <property type="match status" value="1"/>
</dbReference>
<dbReference type="SUPFAM" id="SSF50630">
    <property type="entry name" value="Acid proteases"/>
    <property type="match status" value="1"/>
</dbReference>
<protein>
    <submittedName>
        <fullName evidence="9">Asp domain-containing protein</fullName>
    </submittedName>
</protein>
<evidence type="ECO:0000256" key="1">
    <source>
        <dbReference type="ARBA" id="ARBA00007447"/>
    </source>
</evidence>
<dbReference type="FunCoup" id="A0A1Q3CLI7">
    <property type="interactions" value="119"/>
</dbReference>
<evidence type="ECO:0000256" key="6">
    <source>
        <dbReference type="PIRSR" id="PIRSR601461-1"/>
    </source>
</evidence>
<name>A0A1Q3CLI7_CEPFO</name>
<dbReference type="EMBL" id="BDDD01002336">
    <property type="protein sequence ID" value="GAV81114.1"/>
    <property type="molecule type" value="Genomic_DNA"/>
</dbReference>
<dbReference type="GO" id="GO:0004190">
    <property type="term" value="F:aspartic-type endopeptidase activity"/>
    <property type="evidence" value="ECO:0007669"/>
    <property type="project" value="UniProtKB-KW"/>
</dbReference>
<dbReference type="FunFam" id="2.40.70.10:FF:000034">
    <property type="entry name" value="Aspartyl protease family protein"/>
    <property type="match status" value="1"/>
</dbReference>
<proteinExistence type="inferred from homology"/>
<accession>A0A1Q3CLI7</accession>
<keyword evidence="7" id="KW-0732">Signal</keyword>
<sequence>MCYVSASYLLSIFSIIPFITSTTIPLSHCHTNLSPSPSPFSYTYQNLINLVSSSLSRAHHLKNSKSRTTTTTETQLFSHSYGGYSIFLSFGTPPQTLPFIMDTGSDLVWFPCTHRYLCKNCSSSTSSSTPSFIPKQSSSSKILGCLNPKCSWIHHQNPQCRDCVDPNSRNCTQICPPYLILYGSGTTGGIALTETMDLPNRIIPNFLVGCSVFSSHQPSGIAGLGRGPASLPTQLGLDKFSYCLLSHKFDDTSRSSSLMLHSHLDSGHKTTGVSYTPFIKNPTVPSKEAFSVYYYVSLREISVGGRRLHIPYRFLKPQSDGDGGTIIDSGTTFTFMAHQVFESLATEFETQVDKYHKRAHDVELLTGLRPCFNVSGAKTFLFPEIRLHFKGGAELALPVENYLAVVDDGGGVCMTVVTDGAAGTEVAAAGPGIILGNFQMQNFYVEYDLRNERFGFRQQLCQ</sequence>
<feature type="domain" description="Peptidase A1" evidence="8">
    <location>
        <begin position="84"/>
        <end position="457"/>
    </location>
</feature>
<keyword evidence="4" id="KW-0378">Hydrolase</keyword>
<dbReference type="GO" id="GO:0005576">
    <property type="term" value="C:extracellular region"/>
    <property type="evidence" value="ECO:0007669"/>
    <property type="project" value="TreeGrafter"/>
</dbReference>
<dbReference type="Proteomes" id="UP000187406">
    <property type="component" value="Unassembled WGS sequence"/>
</dbReference>
<evidence type="ECO:0000313" key="10">
    <source>
        <dbReference type="Proteomes" id="UP000187406"/>
    </source>
</evidence>
<evidence type="ECO:0000256" key="4">
    <source>
        <dbReference type="ARBA" id="ARBA00022801"/>
    </source>
</evidence>
<dbReference type="InterPro" id="IPR033121">
    <property type="entry name" value="PEPTIDASE_A1"/>
</dbReference>
<dbReference type="InterPro" id="IPR001461">
    <property type="entry name" value="Aspartic_peptidase_A1"/>
</dbReference>
<dbReference type="Pfam" id="PF14541">
    <property type="entry name" value="TAXi_C"/>
    <property type="match status" value="1"/>
</dbReference>
<dbReference type="InterPro" id="IPR051708">
    <property type="entry name" value="Plant_Aspart_Prot_A1"/>
</dbReference>
<evidence type="ECO:0000313" key="9">
    <source>
        <dbReference type="EMBL" id="GAV81114.1"/>
    </source>
</evidence>
<dbReference type="InterPro" id="IPR034161">
    <property type="entry name" value="Pepsin-like_plant"/>
</dbReference>
<feature type="active site" evidence="6">
    <location>
        <position position="328"/>
    </location>
</feature>
<evidence type="ECO:0000256" key="5">
    <source>
        <dbReference type="ARBA" id="ARBA00023180"/>
    </source>
</evidence>
<dbReference type="PROSITE" id="PS51767">
    <property type="entry name" value="PEPTIDASE_A1"/>
    <property type="match status" value="1"/>
</dbReference>
<dbReference type="InParanoid" id="A0A1Q3CLI7"/>
<dbReference type="Gene3D" id="2.40.70.10">
    <property type="entry name" value="Acid Proteases"/>
    <property type="match status" value="2"/>
</dbReference>
<dbReference type="InterPro" id="IPR032861">
    <property type="entry name" value="TAXi_N"/>
</dbReference>
<dbReference type="InterPro" id="IPR021109">
    <property type="entry name" value="Peptidase_aspartic_dom_sf"/>
</dbReference>
<reference evidence="10" key="1">
    <citation type="submission" date="2016-04" db="EMBL/GenBank/DDBJ databases">
        <title>Cephalotus genome sequencing.</title>
        <authorList>
            <person name="Fukushima K."/>
            <person name="Hasebe M."/>
            <person name="Fang X."/>
        </authorList>
    </citation>
    <scope>NUCLEOTIDE SEQUENCE [LARGE SCALE GENOMIC DNA]</scope>
    <source>
        <strain evidence="10">cv. St1</strain>
    </source>
</reference>
<feature type="active site" evidence="6">
    <location>
        <position position="102"/>
    </location>
</feature>
<keyword evidence="5" id="KW-0325">Glycoprotein</keyword>
<organism evidence="9 10">
    <name type="scientific">Cephalotus follicularis</name>
    <name type="common">Albany pitcher plant</name>
    <dbReference type="NCBI Taxonomy" id="3775"/>
    <lineage>
        <taxon>Eukaryota</taxon>
        <taxon>Viridiplantae</taxon>
        <taxon>Streptophyta</taxon>
        <taxon>Embryophyta</taxon>
        <taxon>Tracheophyta</taxon>
        <taxon>Spermatophyta</taxon>
        <taxon>Magnoliopsida</taxon>
        <taxon>eudicotyledons</taxon>
        <taxon>Gunneridae</taxon>
        <taxon>Pentapetalae</taxon>
        <taxon>rosids</taxon>
        <taxon>fabids</taxon>
        <taxon>Oxalidales</taxon>
        <taxon>Cephalotaceae</taxon>
        <taxon>Cephalotus</taxon>
    </lineage>
</organism>
<dbReference type="PRINTS" id="PR00792">
    <property type="entry name" value="PEPSIN"/>
</dbReference>
<dbReference type="Pfam" id="PF14543">
    <property type="entry name" value="TAXi_N"/>
    <property type="match status" value="1"/>
</dbReference>
<evidence type="ECO:0000256" key="7">
    <source>
        <dbReference type="SAM" id="SignalP"/>
    </source>
</evidence>
<keyword evidence="3" id="KW-0064">Aspartyl protease</keyword>
<dbReference type="PANTHER" id="PTHR47967">
    <property type="entry name" value="OS07G0603500 PROTEIN-RELATED"/>
    <property type="match status" value="1"/>
</dbReference>
<dbReference type="AlphaFoldDB" id="A0A1Q3CLI7"/>
<evidence type="ECO:0000259" key="8">
    <source>
        <dbReference type="PROSITE" id="PS51767"/>
    </source>
</evidence>
<dbReference type="OrthoDB" id="2747330at2759"/>
<dbReference type="STRING" id="3775.A0A1Q3CLI7"/>
<dbReference type="GO" id="GO:0006508">
    <property type="term" value="P:proteolysis"/>
    <property type="evidence" value="ECO:0007669"/>
    <property type="project" value="UniProtKB-KW"/>
</dbReference>
<evidence type="ECO:0000256" key="3">
    <source>
        <dbReference type="ARBA" id="ARBA00022750"/>
    </source>
</evidence>
<comment type="similarity">
    <text evidence="1">Belongs to the peptidase A1 family.</text>
</comment>
<keyword evidence="2" id="KW-0645">Protease</keyword>
<evidence type="ECO:0000256" key="2">
    <source>
        <dbReference type="ARBA" id="ARBA00022670"/>
    </source>
</evidence>
<feature type="chain" id="PRO_5012049419" evidence="7">
    <location>
        <begin position="22"/>
        <end position="462"/>
    </location>
</feature>
<keyword evidence="10" id="KW-1185">Reference proteome</keyword>
<dbReference type="InterPro" id="IPR032799">
    <property type="entry name" value="TAXi_C"/>
</dbReference>
<feature type="signal peptide" evidence="7">
    <location>
        <begin position="1"/>
        <end position="21"/>
    </location>
</feature>
<gene>
    <name evidence="9" type="ORF">CFOL_v3_24573</name>
</gene>
<dbReference type="CDD" id="cd05476">
    <property type="entry name" value="pepsin_A_like_plant"/>
    <property type="match status" value="1"/>
</dbReference>